<evidence type="ECO:0000313" key="2">
    <source>
        <dbReference type="EMBL" id="BBY30320.1"/>
    </source>
</evidence>
<sequence>MQLTPPAFVNGPPREQLDARGAGIGSLSQLGGPAAVMPNAKPGPATRIAVGVAGPGSAFSSSVLSDIDHGALAAPEAPSAPPEAPVVTAGVDLGAPPSLPITLVPAE</sequence>
<evidence type="ECO:0008006" key="4">
    <source>
        <dbReference type="Google" id="ProtNLM"/>
    </source>
</evidence>
<keyword evidence="3" id="KW-1185">Reference proteome</keyword>
<organism evidence="2 3">
    <name type="scientific">Mycolicibacterium sediminis</name>
    <dbReference type="NCBI Taxonomy" id="1286180"/>
    <lineage>
        <taxon>Bacteria</taxon>
        <taxon>Bacillati</taxon>
        <taxon>Actinomycetota</taxon>
        <taxon>Actinomycetes</taxon>
        <taxon>Mycobacteriales</taxon>
        <taxon>Mycobacteriaceae</taxon>
        <taxon>Mycolicibacterium</taxon>
    </lineage>
</organism>
<proteinExistence type="predicted"/>
<reference evidence="2 3" key="1">
    <citation type="journal article" date="2019" name="Emerg. Microbes Infect.">
        <title>Comprehensive subspecies identification of 175 nontuberculous mycobacteria species based on 7547 genomic profiles.</title>
        <authorList>
            <person name="Matsumoto Y."/>
            <person name="Kinjo T."/>
            <person name="Motooka D."/>
            <person name="Nabeya D."/>
            <person name="Jung N."/>
            <person name="Uechi K."/>
            <person name="Horii T."/>
            <person name="Iida T."/>
            <person name="Fujita J."/>
            <person name="Nakamura S."/>
        </authorList>
    </citation>
    <scope>NUCLEOTIDE SEQUENCE [LARGE SCALE GENOMIC DNA]</scope>
    <source>
        <strain evidence="2 3">JCM 17899</strain>
    </source>
</reference>
<dbReference type="Proteomes" id="UP000467193">
    <property type="component" value="Chromosome"/>
</dbReference>
<evidence type="ECO:0000313" key="3">
    <source>
        <dbReference type="Proteomes" id="UP000467193"/>
    </source>
</evidence>
<accession>A0A7I7QWH0</accession>
<name>A0A7I7QWH0_9MYCO</name>
<dbReference type="KEGG" id="msei:MSEDJ_44160"/>
<evidence type="ECO:0000256" key="1">
    <source>
        <dbReference type="SAM" id="MobiDB-lite"/>
    </source>
</evidence>
<dbReference type="AlphaFoldDB" id="A0A7I7QWH0"/>
<protein>
    <recommendedName>
        <fullName evidence="4">PPE family protein</fullName>
    </recommendedName>
</protein>
<gene>
    <name evidence="2" type="ORF">MSEDJ_44160</name>
</gene>
<dbReference type="EMBL" id="AP022588">
    <property type="protein sequence ID" value="BBY30320.1"/>
    <property type="molecule type" value="Genomic_DNA"/>
</dbReference>
<feature type="region of interest" description="Disordered" evidence="1">
    <location>
        <begin position="1"/>
        <end position="25"/>
    </location>
</feature>